<dbReference type="GO" id="GO:0008380">
    <property type="term" value="P:RNA splicing"/>
    <property type="evidence" value="ECO:0007669"/>
    <property type="project" value="UniProtKB-KW"/>
</dbReference>
<dbReference type="OrthoDB" id="1068471at2759"/>
<keyword evidence="3" id="KW-0677">Repeat</keyword>
<dbReference type="SMART" id="SM00320">
    <property type="entry name" value="WD40"/>
    <property type="match status" value="7"/>
</dbReference>
<feature type="repeat" description="WD" evidence="5">
    <location>
        <begin position="141"/>
        <end position="183"/>
    </location>
</feature>
<dbReference type="InterPro" id="IPR036322">
    <property type="entry name" value="WD40_repeat_dom_sf"/>
</dbReference>
<dbReference type="Proteomes" id="UP000186594">
    <property type="component" value="Unassembled WGS sequence"/>
</dbReference>
<dbReference type="PROSITE" id="PS50294">
    <property type="entry name" value="WD_REPEATS_REGION"/>
    <property type="match status" value="6"/>
</dbReference>
<evidence type="ECO:0000256" key="4">
    <source>
        <dbReference type="ARBA" id="ARBA00023187"/>
    </source>
</evidence>
<protein>
    <submittedName>
        <fullName evidence="6">Pre-mRNA-splicing factor cwf17</fullName>
    </submittedName>
</protein>
<feature type="repeat" description="WD" evidence="5">
    <location>
        <begin position="317"/>
        <end position="352"/>
    </location>
</feature>
<dbReference type="AlphaFoldDB" id="A0A1U7LPP4"/>
<dbReference type="PANTHER" id="PTHR44006">
    <property type="entry name" value="U5 SMALL NUCLEAR RIBONUCLEOPROTEIN 40 KDA PROTEIN"/>
    <property type="match status" value="1"/>
</dbReference>
<dbReference type="InterPro" id="IPR019775">
    <property type="entry name" value="WD40_repeat_CS"/>
</dbReference>
<evidence type="ECO:0000256" key="2">
    <source>
        <dbReference type="ARBA" id="ARBA00022664"/>
    </source>
</evidence>
<feature type="repeat" description="WD" evidence="5">
    <location>
        <begin position="99"/>
        <end position="140"/>
    </location>
</feature>
<dbReference type="InterPro" id="IPR001680">
    <property type="entry name" value="WD40_rpt"/>
</dbReference>
<feature type="repeat" description="WD" evidence="5">
    <location>
        <begin position="275"/>
        <end position="316"/>
    </location>
</feature>
<dbReference type="STRING" id="1198029.A0A1U7LPP4"/>
<evidence type="ECO:0000256" key="1">
    <source>
        <dbReference type="ARBA" id="ARBA00022574"/>
    </source>
</evidence>
<keyword evidence="1 5" id="KW-0853">WD repeat</keyword>
<keyword evidence="2" id="KW-0507">mRNA processing</keyword>
<accession>A0A1U7LPP4</accession>
<dbReference type="CDD" id="cd00200">
    <property type="entry name" value="WD40"/>
    <property type="match status" value="1"/>
</dbReference>
<dbReference type="PANTHER" id="PTHR44006:SF1">
    <property type="entry name" value="U5 SMALL NUCLEAR RIBONUCLEOPROTEIN 40 KDA PROTEIN"/>
    <property type="match status" value="1"/>
</dbReference>
<dbReference type="GO" id="GO:0003723">
    <property type="term" value="F:RNA binding"/>
    <property type="evidence" value="ECO:0007669"/>
    <property type="project" value="TreeGrafter"/>
</dbReference>
<keyword evidence="7" id="KW-1185">Reference proteome</keyword>
<feature type="repeat" description="WD" evidence="5">
    <location>
        <begin position="183"/>
        <end position="224"/>
    </location>
</feature>
<gene>
    <name evidence="6" type="ORF">NEOLI_003979</name>
</gene>
<dbReference type="InterPro" id="IPR052234">
    <property type="entry name" value="U5_snRNP_Component"/>
</dbReference>
<dbReference type="PROSITE" id="PS50082">
    <property type="entry name" value="WD_REPEATS_2"/>
    <property type="match status" value="7"/>
</dbReference>
<dbReference type="SUPFAM" id="SSF50978">
    <property type="entry name" value="WD40 repeat-like"/>
    <property type="match status" value="1"/>
</dbReference>
<dbReference type="GO" id="GO:0071013">
    <property type="term" value="C:catalytic step 2 spliceosome"/>
    <property type="evidence" value="ECO:0007669"/>
    <property type="project" value="TreeGrafter"/>
</dbReference>
<dbReference type="PRINTS" id="PR00320">
    <property type="entry name" value="GPROTEINBRPT"/>
</dbReference>
<evidence type="ECO:0000313" key="6">
    <source>
        <dbReference type="EMBL" id="OLL24491.1"/>
    </source>
</evidence>
<comment type="caution">
    <text evidence="6">The sequence shown here is derived from an EMBL/GenBank/DDBJ whole genome shotgun (WGS) entry which is preliminary data.</text>
</comment>
<dbReference type="OMA" id="IWDIRPY"/>
<dbReference type="GO" id="GO:0071014">
    <property type="term" value="C:post-mRNA release spliceosomal complex"/>
    <property type="evidence" value="ECO:0007669"/>
    <property type="project" value="EnsemblFungi"/>
</dbReference>
<reference evidence="6 7" key="1">
    <citation type="submission" date="2016-04" db="EMBL/GenBank/DDBJ databases">
        <title>Evolutionary innovation and constraint leading to complex multicellularity in the Ascomycota.</title>
        <authorList>
            <person name="Cisse O."/>
            <person name="Nguyen A."/>
            <person name="Hewitt D.A."/>
            <person name="Jedd G."/>
            <person name="Stajich J.E."/>
        </authorList>
    </citation>
    <scope>NUCLEOTIDE SEQUENCE [LARGE SCALE GENOMIC DNA]</scope>
    <source>
        <strain evidence="6 7">DAH-3</strain>
    </source>
</reference>
<sequence length="352" mass="38320">MSLDKRKQPPGSLSSHLVKRQKANSDLALAESHSSNGALVHSIPRTSNLSSPILQLLGHTAEIFACRFNSNGSHIASAGHDRSILLWTTYGDNENYGVIKGHKGSILDLQWSRDSKILYTAATDNTLGMWDTLTGQRIRKHVGHEDVVNSVNVLKRGAEILASGSDDGSIAIWDTRQKTAIDYYQEQYPVTSVCFSEAGNQIFSGGLDNEVKVWDIRKKAVSLTLSGHSDTITSLALSPDGTSLLSNSMDNTLNIWDVKPFAAGDRLLKSFEGAPHGFEKNLIKANWSFDGRFIMAGSADKTLTIWNADSAQIIYKLPGHKGIVNDCGFHPLEPIIMSASTDRSILLGEISA</sequence>
<dbReference type="PROSITE" id="PS00678">
    <property type="entry name" value="WD_REPEATS_1"/>
    <property type="match status" value="3"/>
</dbReference>
<proteinExistence type="predicted"/>
<evidence type="ECO:0000256" key="5">
    <source>
        <dbReference type="PROSITE-ProRule" id="PRU00221"/>
    </source>
</evidence>
<evidence type="ECO:0000313" key="7">
    <source>
        <dbReference type="Proteomes" id="UP000186594"/>
    </source>
</evidence>
<evidence type="ECO:0000256" key="3">
    <source>
        <dbReference type="ARBA" id="ARBA00022737"/>
    </source>
</evidence>
<organism evidence="6 7">
    <name type="scientific">Neolecta irregularis (strain DAH-3)</name>
    <dbReference type="NCBI Taxonomy" id="1198029"/>
    <lineage>
        <taxon>Eukaryota</taxon>
        <taxon>Fungi</taxon>
        <taxon>Dikarya</taxon>
        <taxon>Ascomycota</taxon>
        <taxon>Taphrinomycotina</taxon>
        <taxon>Neolectales</taxon>
        <taxon>Neolectaceae</taxon>
        <taxon>Neolecta</taxon>
    </lineage>
</organism>
<feature type="repeat" description="WD" evidence="5">
    <location>
        <begin position="56"/>
        <end position="87"/>
    </location>
</feature>
<name>A0A1U7LPP4_NEOID</name>
<dbReference type="GO" id="GO:0005682">
    <property type="term" value="C:U5 snRNP"/>
    <property type="evidence" value="ECO:0007669"/>
    <property type="project" value="EnsemblFungi"/>
</dbReference>
<feature type="repeat" description="WD" evidence="5">
    <location>
        <begin position="225"/>
        <end position="259"/>
    </location>
</feature>
<dbReference type="InterPro" id="IPR020472">
    <property type="entry name" value="WD40_PAC1"/>
</dbReference>
<keyword evidence="4" id="KW-0508">mRNA splicing</keyword>
<dbReference type="GO" id="GO:0006397">
    <property type="term" value="P:mRNA processing"/>
    <property type="evidence" value="ECO:0007669"/>
    <property type="project" value="UniProtKB-KW"/>
</dbReference>
<dbReference type="InterPro" id="IPR015943">
    <property type="entry name" value="WD40/YVTN_repeat-like_dom_sf"/>
</dbReference>
<dbReference type="EMBL" id="LXFE01000771">
    <property type="protein sequence ID" value="OLL24491.1"/>
    <property type="molecule type" value="Genomic_DNA"/>
</dbReference>
<dbReference type="Pfam" id="PF00400">
    <property type="entry name" value="WD40"/>
    <property type="match status" value="7"/>
</dbReference>
<dbReference type="Gene3D" id="2.130.10.10">
    <property type="entry name" value="YVTN repeat-like/Quinoprotein amine dehydrogenase"/>
    <property type="match status" value="1"/>
</dbReference>